<comment type="catalytic activity">
    <reaction evidence="8">
        <text>a 5-methoxy-2-methyl-3-(all-trans-polyprenyl)benzene-1,4-diol + AH2 + O2 = a 3-demethylubiquinol + A + H2O</text>
        <dbReference type="Rhea" id="RHEA:50908"/>
        <dbReference type="Rhea" id="RHEA-COMP:10859"/>
        <dbReference type="Rhea" id="RHEA-COMP:10914"/>
        <dbReference type="ChEBI" id="CHEBI:13193"/>
        <dbReference type="ChEBI" id="CHEBI:15377"/>
        <dbReference type="ChEBI" id="CHEBI:15379"/>
        <dbReference type="ChEBI" id="CHEBI:17499"/>
        <dbReference type="ChEBI" id="CHEBI:84167"/>
        <dbReference type="ChEBI" id="CHEBI:84422"/>
        <dbReference type="EC" id="1.14.99.60"/>
    </reaction>
</comment>
<dbReference type="EMBL" id="JACHOB010000002">
    <property type="protein sequence ID" value="MBB4658963.1"/>
    <property type="molecule type" value="Genomic_DNA"/>
</dbReference>
<keyword evidence="9" id="KW-0830">Ubiquinone</keyword>
<keyword evidence="8" id="KW-1003">Cell membrane</keyword>
<keyword evidence="4 8" id="KW-0560">Oxidoreductase</keyword>
<reference evidence="9 10" key="1">
    <citation type="submission" date="2020-08" db="EMBL/GenBank/DDBJ databases">
        <title>Genomic Encyclopedia of Type Strains, Phase IV (KMG-IV): sequencing the most valuable type-strain genomes for metagenomic binning, comparative biology and taxonomic classification.</title>
        <authorList>
            <person name="Goeker M."/>
        </authorList>
    </citation>
    <scope>NUCLEOTIDE SEQUENCE [LARGE SCALE GENOMIC DNA]</scope>
    <source>
        <strain evidence="9 10">DSM 102850</strain>
    </source>
</reference>
<evidence type="ECO:0000256" key="2">
    <source>
        <dbReference type="ARBA" id="ARBA00022688"/>
    </source>
</evidence>
<dbReference type="RefSeq" id="WP_183817131.1">
    <property type="nucleotide sequence ID" value="NZ_JACHOB010000002.1"/>
</dbReference>
<comment type="subcellular location">
    <subcellularLocation>
        <location evidence="8">Cell membrane</location>
        <topology evidence="8">Peripheral membrane protein</topology>
    </subcellularLocation>
</comment>
<accession>A0A840I3X4</accession>
<proteinExistence type="inferred from homology"/>
<keyword evidence="6 8" id="KW-0503">Monooxygenase</keyword>
<evidence type="ECO:0000256" key="3">
    <source>
        <dbReference type="ARBA" id="ARBA00022723"/>
    </source>
</evidence>
<evidence type="ECO:0000256" key="8">
    <source>
        <dbReference type="HAMAP-Rule" id="MF_01658"/>
    </source>
</evidence>
<feature type="binding site" evidence="8">
    <location>
        <position position="139"/>
    </location>
    <ligand>
        <name>Fe cation</name>
        <dbReference type="ChEBI" id="CHEBI:24875"/>
        <label>2</label>
    </ligand>
</feature>
<dbReference type="CDD" id="cd01042">
    <property type="entry name" value="DMQH"/>
    <property type="match status" value="1"/>
</dbReference>
<name>A0A840I3X4_9PROT</name>
<keyword evidence="10" id="KW-1185">Reference proteome</keyword>
<comment type="pathway">
    <text evidence="1 8">Cofactor biosynthesis; ubiquinone biosynthesis.</text>
</comment>
<feature type="binding site" evidence="8">
    <location>
        <position position="52"/>
    </location>
    <ligand>
        <name>Fe cation</name>
        <dbReference type="ChEBI" id="CHEBI:24875"/>
        <label>1</label>
    </ligand>
</feature>
<evidence type="ECO:0000256" key="1">
    <source>
        <dbReference type="ARBA" id="ARBA00004749"/>
    </source>
</evidence>
<sequence>MLLRRRTAEMLRVDHAGEYGAVAIYQGQRAVFERLPHKARMTALLQEMEEGEQHHLAAFDGLLNERRVRPTLLAPLWNAAGFALGAGTALLGEKAAMACTSAVESVIEGHYKEQADELGDQEPELRGTFLQFREDELGHHDTAIAEGAEQAPGYRLLSAAIKAGCRAAIRVTTKV</sequence>
<keyword evidence="5 8" id="KW-0408">Iron</keyword>
<comment type="caution">
    <text evidence="9">The sequence shown here is derived from an EMBL/GenBank/DDBJ whole genome shotgun (WGS) entry which is preliminary data.</text>
</comment>
<keyword evidence="3 8" id="KW-0479">Metal-binding</keyword>
<dbReference type="GO" id="GO:0006744">
    <property type="term" value="P:ubiquinone biosynthetic process"/>
    <property type="evidence" value="ECO:0007669"/>
    <property type="project" value="UniProtKB-UniRule"/>
</dbReference>
<dbReference type="GO" id="GO:0008682">
    <property type="term" value="F:3-demethoxyubiquinol 3-hydroxylase activity"/>
    <property type="evidence" value="ECO:0007669"/>
    <property type="project" value="UniProtKB-EC"/>
</dbReference>
<dbReference type="AlphaFoldDB" id="A0A840I3X4"/>
<dbReference type="UniPathway" id="UPA00232"/>
<comment type="cofactor">
    <cofactor evidence="8">
        <name>Fe cation</name>
        <dbReference type="ChEBI" id="CHEBI:24875"/>
    </cofactor>
    <text evidence="8">Binds 2 iron ions per subunit.</text>
</comment>
<comment type="function">
    <text evidence="8">Catalyzes the hydroxylation of 2-nonaprenyl-3-methyl-6-methoxy-1,4-benzoquinol during ubiquinone biosynthesis.</text>
</comment>
<feature type="binding site" evidence="8">
    <location>
        <position position="136"/>
    </location>
    <ligand>
        <name>Fe cation</name>
        <dbReference type="ChEBI" id="CHEBI:24875"/>
        <label>1</label>
    </ligand>
</feature>
<dbReference type="PANTHER" id="PTHR11237">
    <property type="entry name" value="COENZYME Q10 BIOSYNTHESIS PROTEIN 7"/>
    <property type="match status" value="1"/>
</dbReference>
<evidence type="ECO:0000313" key="9">
    <source>
        <dbReference type="EMBL" id="MBB4658963.1"/>
    </source>
</evidence>
<dbReference type="SUPFAM" id="SSF47240">
    <property type="entry name" value="Ferritin-like"/>
    <property type="match status" value="1"/>
</dbReference>
<evidence type="ECO:0000256" key="5">
    <source>
        <dbReference type="ARBA" id="ARBA00023004"/>
    </source>
</evidence>
<dbReference type="Proteomes" id="UP000563524">
    <property type="component" value="Unassembled WGS sequence"/>
</dbReference>
<feature type="binding site" evidence="8">
    <location>
        <position position="104"/>
    </location>
    <ligand>
        <name>Fe cation</name>
        <dbReference type="ChEBI" id="CHEBI:24875"/>
        <label>2</label>
    </ligand>
</feature>
<evidence type="ECO:0000256" key="6">
    <source>
        <dbReference type="ARBA" id="ARBA00023033"/>
    </source>
</evidence>
<keyword evidence="2 8" id="KW-0831">Ubiquinone biosynthesis</keyword>
<dbReference type="InterPro" id="IPR011566">
    <property type="entry name" value="Ubq_synth_Coq7"/>
</dbReference>
<dbReference type="EC" id="1.14.99.60" evidence="8"/>
<feature type="binding site" evidence="8">
    <location>
        <position position="55"/>
    </location>
    <ligand>
        <name>Fe cation</name>
        <dbReference type="ChEBI" id="CHEBI:24875"/>
        <label>1</label>
    </ligand>
</feature>
<gene>
    <name evidence="8" type="primary">coq7</name>
    <name evidence="9" type="ORF">GGQ59_001477</name>
</gene>
<evidence type="ECO:0000313" key="10">
    <source>
        <dbReference type="Proteomes" id="UP000563524"/>
    </source>
</evidence>
<dbReference type="GO" id="GO:0046872">
    <property type="term" value="F:metal ion binding"/>
    <property type="evidence" value="ECO:0007669"/>
    <property type="project" value="UniProtKB-KW"/>
</dbReference>
<comment type="similarity">
    <text evidence="8">Belongs to the COQ7 family.</text>
</comment>
<keyword evidence="7 8" id="KW-0472">Membrane</keyword>
<protein>
    <recommendedName>
        <fullName evidence="8">3-demethoxyubiquinol 3-hydroxylase</fullName>
        <shortName evidence="8">DMQ hydroxylase</shortName>
        <ecNumber evidence="8">1.14.99.60</ecNumber>
    </recommendedName>
    <alternativeName>
        <fullName evidence="8">2-nonaprenyl-3-methyl-6-methoxy-1,4-benzoquinol hydroxylase</fullName>
    </alternativeName>
</protein>
<evidence type="ECO:0000256" key="4">
    <source>
        <dbReference type="ARBA" id="ARBA00023002"/>
    </source>
</evidence>
<feature type="binding site" evidence="8">
    <location>
        <position position="52"/>
    </location>
    <ligand>
        <name>Fe cation</name>
        <dbReference type="ChEBI" id="CHEBI:24875"/>
        <label>2</label>
    </ligand>
</feature>
<dbReference type="Pfam" id="PF03232">
    <property type="entry name" value="COQ7"/>
    <property type="match status" value="1"/>
</dbReference>
<dbReference type="HAMAP" id="MF_01658">
    <property type="entry name" value="COQ7"/>
    <property type="match status" value="1"/>
</dbReference>
<dbReference type="GO" id="GO:0005886">
    <property type="term" value="C:plasma membrane"/>
    <property type="evidence" value="ECO:0007669"/>
    <property type="project" value="UniProtKB-SubCell"/>
</dbReference>
<evidence type="ECO:0000256" key="7">
    <source>
        <dbReference type="ARBA" id="ARBA00023136"/>
    </source>
</evidence>
<feature type="binding site" evidence="8">
    <location>
        <position position="136"/>
    </location>
    <ligand>
        <name>Fe cation</name>
        <dbReference type="ChEBI" id="CHEBI:24875"/>
        <label>2</label>
    </ligand>
</feature>
<dbReference type="InterPro" id="IPR009078">
    <property type="entry name" value="Ferritin-like_SF"/>
</dbReference>
<dbReference type="PANTHER" id="PTHR11237:SF4">
    <property type="entry name" value="5-DEMETHOXYUBIQUINONE HYDROXYLASE, MITOCHONDRIAL"/>
    <property type="match status" value="1"/>
</dbReference>
<feature type="binding site" evidence="8">
    <location>
        <position position="18"/>
    </location>
    <ligand>
        <name>Fe cation</name>
        <dbReference type="ChEBI" id="CHEBI:24875"/>
        <label>1</label>
    </ligand>
</feature>
<organism evidence="9 10">
    <name type="scientific">Parvularcula dongshanensis</name>
    <dbReference type="NCBI Taxonomy" id="1173995"/>
    <lineage>
        <taxon>Bacteria</taxon>
        <taxon>Pseudomonadati</taxon>
        <taxon>Pseudomonadota</taxon>
        <taxon>Alphaproteobacteria</taxon>
        <taxon>Parvularculales</taxon>
        <taxon>Parvularculaceae</taxon>
        <taxon>Parvularcula</taxon>
    </lineage>
</organism>